<proteinExistence type="predicted"/>
<organism evidence="1 2">
    <name type="scientific">Limnohabitans radicicola</name>
    <dbReference type="NCBI Taxonomy" id="2771427"/>
    <lineage>
        <taxon>Bacteria</taxon>
        <taxon>Pseudomonadati</taxon>
        <taxon>Pseudomonadota</taxon>
        <taxon>Betaproteobacteria</taxon>
        <taxon>Burkholderiales</taxon>
        <taxon>Comamonadaceae</taxon>
        <taxon>Limnohabitans</taxon>
    </lineage>
</organism>
<keyword evidence="2" id="KW-1185">Reference proteome</keyword>
<dbReference type="AlphaFoldDB" id="A0A927FG71"/>
<evidence type="ECO:0000313" key="1">
    <source>
        <dbReference type="EMBL" id="MBD8050446.1"/>
    </source>
</evidence>
<dbReference type="RefSeq" id="WP_191818960.1">
    <property type="nucleotide sequence ID" value="NZ_JACYFT010000002.1"/>
</dbReference>
<dbReference type="EMBL" id="JACYFT010000002">
    <property type="protein sequence ID" value="MBD8050446.1"/>
    <property type="molecule type" value="Genomic_DNA"/>
</dbReference>
<dbReference type="InterPro" id="IPR032598">
    <property type="entry name" value="RsaM-like"/>
</dbReference>
<gene>
    <name evidence="1" type="ORF">IC609_07810</name>
</gene>
<comment type="caution">
    <text evidence="1">The sequence shown here is derived from an EMBL/GenBank/DDBJ whole genome shotgun (WGS) entry which is preliminary data.</text>
</comment>
<reference evidence="1" key="1">
    <citation type="submission" date="2020-09" db="EMBL/GenBank/DDBJ databases">
        <title>Genome seq and assembly of Limnohabitants sp.</title>
        <authorList>
            <person name="Chhetri G."/>
        </authorList>
    </citation>
    <scope>NUCLEOTIDE SEQUENCE</scope>
    <source>
        <strain evidence="1">JUR4</strain>
    </source>
</reference>
<dbReference type="Proteomes" id="UP000647424">
    <property type="component" value="Unassembled WGS sequence"/>
</dbReference>
<sequence>MKITQTGQVHTSMQELLTLRLTHFFSALDTPDPRVQPAQTLSVNQVWSGYTEWLGQCHLPVSIGWDWQVTARDRQLHWHREALPRTNLQLINHHGQALSWHDNLMVLASWIDAHSWQTEVAQAVNCQPVIFGSLQLH</sequence>
<evidence type="ECO:0000313" key="2">
    <source>
        <dbReference type="Proteomes" id="UP000647424"/>
    </source>
</evidence>
<protein>
    <submittedName>
        <fullName evidence="1">DUF4902 domain-containing protein</fullName>
    </submittedName>
</protein>
<dbReference type="Gene3D" id="3.10.450.610">
    <property type="match status" value="1"/>
</dbReference>
<accession>A0A927FG71</accession>
<name>A0A927FG71_9BURK</name>
<dbReference type="Pfam" id="PF16245">
    <property type="entry name" value="DUF4902"/>
    <property type="match status" value="1"/>
</dbReference>